<evidence type="ECO:0000313" key="2">
    <source>
        <dbReference type="Proteomes" id="UP000239706"/>
    </source>
</evidence>
<keyword evidence="2" id="KW-1185">Reference proteome</keyword>
<dbReference type="RefSeq" id="WP_106062447.1">
    <property type="nucleotide sequence ID" value="NZ_PVXO01000005.1"/>
</dbReference>
<proteinExistence type="predicted"/>
<sequence length="348" mass="40548">MFMKLYYIFDEVHYFYLREKEARSKLVTINVDDTDLTGIFVQNRNIMRNIIDACNVWIENCVLYQHDTDTMSKAKDREFKMDFDLLIDLYLYGFASQSVSLLTLSKNLGSQELYYGLAVNTYDNTPAEVLKYHPIIFFNTAITGNQNVLVETPLTIEANNTEFGMGFSKEYGVEFLLFLAAIKGFQDDLLRGDKKSLTVISKEYFIDLVENYTKPKIDGRAFYDSFVMTKDKVKNQLRKKENIIWMIGTNKYRHELRPFLGLEDGNILISYYPLKPRGVRSVDYKKREVNGMVIKVPRKEVDTYTGAELNKPGIYFLFCKSEEIAAIQEFSDNVNMLTGCNFRTYNKY</sequence>
<gene>
    <name evidence="1" type="ORF">CLLI_02490</name>
</gene>
<comment type="caution">
    <text evidence="1">The sequence shown here is derived from an EMBL/GenBank/DDBJ whole genome shotgun (WGS) entry which is preliminary data.</text>
</comment>
<dbReference type="OrthoDB" id="2656488at2"/>
<name>A0A2T0B9U7_9CLOT</name>
<evidence type="ECO:0000313" key="1">
    <source>
        <dbReference type="EMBL" id="PRR80676.1"/>
    </source>
</evidence>
<organism evidence="1 2">
    <name type="scientific">Clostridium liquoris</name>
    <dbReference type="NCBI Taxonomy" id="1289519"/>
    <lineage>
        <taxon>Bacteria</taxon>
        <taxon>Bacillati</taxon>
        <taxon>Bacillota</taxon>
        <taxon>Clostridia</taxon>
        <taxon>Eubacteriales</taxon>
        <taxon>Clostridiaceae</taxon>
        <taxon>Clostridium</taxon>
    </lineage>
</organism>
<reference evidence="1 2" key="1">
    <citation type="submission" date="2018-03" db="EMBL/GenBank/DDBJ databases">
        <title>Genome sequence of Clostridium liquoris DSM 100320.</title>
        <authorList>
            <person name="Poehlein A."/>
            <person name="Daniel R."/>
        </authorList>
    </citation>
    <scope>NUCLEOTIDE SEQUENCE [LARGE SCALE GENOMIC DNA]</scope>
    <source>
        <strain evidence="1 2">DSM 100320</strain>
    </source>
</reference>
<dbReference type="AlphaFoldDB" id="A0A2T0B9U7"/>
<protein>
    <submittedName>
        <fullName evidence="1">Uncharacterized protein</fullName>
    </submittedName>
</protein>
<accession>A0A2T0B9U7</accession>
<dbReference type="EMBL" id="PVXO01000005">
    <property type="protein sequence ID" value="PRR80676.1"/>
    <property type="molecule type" value="Genomic_DNA"/>
</dbReference>
<dbReference type="Proteomes" id="UP000239706">
    <property type="component" value="Unassembled WGS sequence"/>
</dbReference>